<name>A0A4Y8AVX0_9FLAO</name>
<protein>
    <submittedName>
        <fullName evidence="1">Uncharacterized protein</fullName>
    </submittedName>
</protein>
<evidence type="ECO:0000313" key="2">
    <source>
        <dbReference type="Proteomes" id="UP000298517"/>
    </source>
</evidence>
<proteinExistence type="predicted"/>
<dbReference type="AlphaFoldDB" id="A0A4Y8AVX0"/>
<keyword evidence="2" id="KW-1185">Reference proteome</keyword>
<organism evidence="1 2">
    <name type="scientific">Gramella jeungdoensis</name>
    <dbReference type="NCBI Taxonomy" id="708091"/>
    <lineage>
        <taxon>Bacteria</taxon>
        <taxon>Pseudomonadati</taxon>
        <taxon>Bacteroidota</taxon>
        <taxon>Flavobacteriia</taxon>
        <taxon>Flavobacteriales</taxon>
        <taxon>Flavobacteriaceae</taxon>
        <taxon>Christiangramia</taxon>
    </lineage>
</organism>
<dbReference type="Proteomes" id="UP000298517">
    <property type="component" value="Unassembled WGS sequence"/>
</dbReference>
<evidence type="ECO:0000313" key="1">
    <source>
        <dbReference type="EMBL" id="TEW75520.1"/>
    </source>
</evidence>
<sequence length="62" mass="7077">MKYRVNRIDVKSDNMQEKLENFINKMDGDLISIIPNVKPAFLVIGGAAKIDYILVVEKLKVK</sequence>
<dbReference type="OrthoDB" id="1122733at2"/>
<reference evidence="1 2" key="1">
    <citation type="journal article" date="2011" name="J. Microbiol.">
        <title>Gramella jeungdoensis sp. nov., isolated from a solar saltern in Korea.</title>
        <authorList>
            <person name="Joung Y."/>
            <person name="Kim H."/>
            <person name="Jang T."/>
            <person name="Ahn T.S."/>
            <person name="Joh K."/>
        </authorList>
    </citation>
    <scope>NUCLEOTIDE SEQUENCE [LARGE SCALE GENOMIC DNA]</scope>
    <source>
        <strain evidence="1 2">KCTC 23123</strain>
    </source>
</reference>
<accession>A0A4Y8AVX0</accession>
<comment type="caution">
    <text evidence="1">The sequence shown here is derived from an EMBL/GenBank/DDBJ whole genome shotgun (WGS) entry which is preliminary data.</text>
</comment>
<dbReference type="RefSeq" id="WP_134247890.1">
    <property type="nucleotide sequence ID" value="NZ_SNQI01000002.1"/>
</dbReference>
<dbReference type="EMBL" id="SNQI01000002">
    <property type="protein sequence ID" value="TEW75520.1"/>
    <property type="molecule type" value="Genomic_DNA"/>
</dbReference>
<gene>
    <name evidence="1" type="ORF">E2488_08415</name>
</gene>